<dbReference type="PANTHER" id="PTHR12526">
    <property type="entry name" value="GLYCOSYLTRANSFERASE"/>
    <property type="match status" value="1"/>
</dbReference>
<dbReference type="Pfam" id="PF13692">
    <property type="entry name" value="Glyco_trans_1_4"/>
    <property type="match status" value="1"/>
</dbReference>
<name>D4IMQ7_9BACT</name>
<evidence type="ECO:0000313" key="1">
    <source>
        <dbReference type="EMBL" id="CBK64219.1"/>
    </source>
</evidence>
<sequence length="252" mass="29197">MVVNFRTVSVAYDPEQRKKENERFRKESLLFDRIIMISEEGASQIGFDKSKLAVVSLGADIISSTHKDFEPLRLLYVGTLYNRDIIKTIDGFYKFLSQMAVENIHYDIVGDGEERELLKNRIEELNIQQYVTLHGKKPYDELKYYFDKCNIGVSFIPITDWYEYQPPTKTFEYCLSGLFCIATATAANSRVINETNGILIQDTSDAFADALTEIYKNHSHINSNQIRLSMMQYTWPMIVNDQLIPALQWKKS</sequence>
<dbReference type="Gene3D" id="3.40.50.2000">
    <property type="entry name" value="Glycogen Phosphorylase B"/>
    <property type="match status" value="1"/>
</dbReference>
<dbReference type="EMBL" id="FP929032">
    <property type="protein sequence ID" value="CBK64219.1"/>
    <property type="molecule type" value="Genomic_DNA"/>
</dbReference>
<gene>
    <name evidence="1" type="ORF">AL1_18530</name>
</gene>
<keyword evidence="1" id="KW-0808">Transferase</keyword>
<dbReference type="AlphaFoldDB" id="D4IMQ7"/>
<reference evidence="1 2" key="2">
    <citation type="submission" date="2010-03" db="EMBL/GenBank/DDBJ databases">
        <authorList>
            <person name="Pajon A."/>
        </authorList>
    </citation>
    <scope>NUCLEOTIDE SEQUENCE [LARGE SCALE GENOMIC DNA]</scope>
    <source>
        <strain evidence="1 2">WAL 8301</strain>
    </source>
</reference>
<organism evidence="1 2">
    <name type="scientific">Alistipes shahii WAL 8301</name>
    <dbReference type="NCBI Taxonomy" id="717959"/>
    <lineage>
        <taxon>Bacteria</taxon>
        <taxon>Pseudomonadati</taxon>
        <taxon>Bacteroidota</taxon>
        <taxon>Bacteroidia</taxon>
        <taxon>Bacteroidales</taxon>
        <taxon>Rikenellaceae</taxon>
        <taxon>Alistipes</taxon>
    </lineage>
</organism>
<proteinExistence type="predicted"/>
<dbReference type="STRING" id="717959.AL1_18530"/>
<dbReference type="GO" id="GO:0016740">
    <property type="term" value="F:transferase activity"/>
    <property type="evidence" value="ECO:0007669"/>
    <property type="project" value="UniProtKB-KW"/>
</dbReference>
<reference evidence="1 2" key="1">
    <citation type="submission" date="2010-03" db="EMBL/GenBank/DDBJ databases">
        <title>The genome sequence of Alistipes shahii WAL 8301.</title>
        <authorList>
            <consortium name="metaHIT consortium -- http://www.metahit.eu/"/>
            <person name="Pajon A."/>
            <person name="Turner K."/>
            <person name="Parkhill J."/>
        </authorList>
    </citation>
    <scope>NUCLEOTIDE SEQUENCE [LARGE SCALE GENOMIC DNA]</scope>
    <source>
        <strain evidence="1 2">WAL 8301</strain>
    </source>
</reference>
<keyword evidence="2" id="KW-1185">Reference proteome</keyword>
<dbReference type="SUPFAM" id="SSF53756">
    <property type="entry name" value="UDP-Glycosyltransferase/glycogen phosphorylase"/>
    <property type="match status" value="1"/>
</dbReference>
<accession>D4IMQ7</accession>
<dbReference type="Proteomes" id="UP000008794">
    <property type="component" value="Chromosome"/>
</dbReference>
<dbReference type="PANTHER" id="PTHR12526:SF630">
    <property type="entry name" value="GLYCOSYLTRANSFERASE"/>
    <property type="match status" value="1"/>
</dbReference>
<protein>
    <submittedName>
        <fullName evidence="1">Glycosyltransferase</fullName>
    </submittedName>
</protein>
<dbReference type="HOGENOM" id="CLU_067271_0_0_10"/>
<dbReference type="KEGG" id="ash:AL1_18530"/>
<evidence type="ECO:0000313" key="2">
    <source>
        <dbReference type="Proteomes" id="UP000008794"/>
    </source>
</evidence>
<dbReference type="PATRIC" id="fig|717959.3.peg.309"/>